<sequence>MRYHPALDGAPSSASSTLIGLVSSFLSVLGCMFVLLRLHRLRGPGRRRWHTRHYLILMLTATNTVMALTALISGGFYLVFGRIALAAGCTIGGMIEFWAQQASAVDVCAVLMTLAALASLRRNAQWTRRQHWIQANMAPVVGLVIFLPLVSTVVSQIVWRFRSSEFAYCWIPRMPVHARWIAVDGWRMLVVAGIAYAYIYMALAVRQARRRCQCAAGISNDGFGGAACTEHAKSRVAAPHYSAIDSGLASNATNDARGLFSQSIHNAHYWALSKLGRSNVGGTALGGLRAKVDTAAVSAANGPMHPGATWAVGVAGAEGTQTPVPMVQTPAPAPPSTTRTPRSYYEQFKRSFVHNVVRWFTITTDIPSPTIPPSIFDTIGREGGHMAVASPSTVRCDFCSSGTDMVTAGRPSGDAWCSGRPGSSRSGGIRRWCSALARLMARSGPQDIGLGIARPPPVPMLRRSHTAPAMTRQAMGLCNCVFRRPPSSHHLDRAPCGENCLTTPSQQKTLAASWAQMPYSAYGTAVCRIEGMSSASEHSGVVFDATPKDASLLTVPDKIRALFGRSLAGTHESQPRHVSIYACANYTGSLGALCRASLVAGPPVLVSGDSGSSSLHTGLSGGAEKLSSLEEGRWGAAVASCRSARSAGQLSSVGGCRRVSRLYVYPLAYAAVWLPSLIYCVVSTYVYYNGFARPHHHAHSRRSVDMSGLPAHWTHGMNANHAWPFYRHATEGVAGSAQLYWLAIVQALHLLNGAVDAVLFWLTEGSW</sequence>
<feature type="transmembrane region" description="Helical" evidence="1">
    <location>
        <begin position="56"/>
        <end position="78"/>
    </location>
</feature>
<feature type="transmembrane region" description="Helical" evidence="1">
    <location>
        <begin position="739"/>
        <end position="762"/>
    </location>
</feature>
<dbReference type="Proteomes" id="UP001140217">
    <property type="component" value="Unassembled WGS sequence"/>
</dbReference>
<keyword evidence="1" id="KW-0812">Transmembrane</keyword>
<protein>
    <submittedName>
        <fullName evidence="2">Uncharacterized protein</fullName>
    </submittedName>
</protein>
<keyword evidence="1" id="KW-1133">Transmembrane helix</keyword>
<comment type="caution">
    <text evidence="2">The sequence shown here is derived from an EMBL/GenBank/DDBJ whole genome shotgun (WGS) entry which is preliminary data.</text>
</comment>
<dbReference type="AlphaFoldDB" id="A0A9W8HGR5"/>
<proteinExistence type="predicted"/>
<dbReference type="OrthoDB" id="5592134at2759"/>
<feature type="transmembrane region" description="Helical" evidence="1">
    <location>
        <begin position="667"/>
        <end position="688"/>
    </location>
</feature>
<keyword evidence="1" id="KW-0472">Membrane</keyword>
<evidence type="ECO:0000313" key="2">
    <source>
        <dbReference type="EMBL" id="KAJ2785878.1"/>
    </source>
</evidence>
<dbReference type="EMBL" id="JANBUL010000006">
    <property type="protein sequence ID" value="KAJ2785878.1"/>
    <property type="molecule type" value="Genomic_DNA"/>
</dbReference>
<evidence type="ECO:0000313" key="3">
    <source>
        <dbReference type="Proteomes" id="UP001140217"/>
    </source>
</evidence>
<feature type="transmembrane region" description="Helical" evidence="1">
    <location>
        <begin position="179"/>
        <end position="201"/>
    </location>
</feature>
<keyword evidence="3" id="KW-1185">Reference proteome</keyword>
<gene>
    <name evidence="2" type="ORF">H4R18_000267</name>
</gene>
<dbReference type="PROSITE" id="PS51257">
    <property type="entry name" value="PROKAR_LIPOPROTEIN"/>
    <property type="match status" value="1"/>
</dbReference>
<organism evidence="2 3">
    <name type="scientific">Coemansia javaensis</name>
    <dbReference type="NCBI Taxonomy" id="2761396"/>
    <lineage>
        <taxon>Eukaryota</taxon>
        <taxon>Fungi</taxon>
        <taxon>Fungi incertae sedis</taxon>
        <taxon>Zoopagomycota</taxon>
        <taxon>Kickxellomycotina</taxon>
        <taxon>Kickxellomycetes</taxon>
        <taxon>Kickxellales</taxon>
        <taxon>Kickxellaceae</taxon>
        <taxon>Coemansia</taxon>
    </lineage>
</organism>
<name>A0A9W8HGR5_9FUNG</name>
<feature type="transmembrane region" description="Helical" evidence="1">
    <location>
        <begin position="140"/>
        <end position="159"/>
    </location>
</feature>
<feature type="transmembrane region" description="Helical" evidence="1">
    <location>
        <begin position="12"/>
        <end position="36"/>
    </location>
</feature>
<evidence type="ECO:0000256" key="1">
    <source>
        <dbReference type="SAM" id="Phobius"/>
    </source>
</evidence>
<reference evidence="2" key="1">
    <citation type="submission" date="2022-07" db="EMBL/GenBank/DDBJ databases">
        <title>Phylogenomic reconstructions and comparative analyses of Kickxellomycotina fungi.</title>
        <authorList>
            <person name="Reynolds N.K."/>
            <person name="Stajich J.E."/>
            <person name="Barry K."/>
            <person name="Grigoriev I.V."/>
            <person name="Crous P."/>
            <person name="Smith M.E."/>
        </authorList>
    </citation>
    <scope>NUCLEOTIDE SEQUENCE</scope>
    <source>
        <strain evidence="2">NBRC 105414</strain>
    </source>
</reference>
<accession>A0A9W8HGR5</accession>
<feature type="transmembrane region" description="Helical" evidence="1">
    <location>
        <begin position="98"/>
        <end position="120"/>
    </location>
</feature>